<keyword evidence="1" id="KW-1133">Transmembrane helix</keyword>
<dbReference type="AlphaFoldDB" id="A0A916JQP3"/>
<organism evidence="2 3">
    <name type="scientific">Parvicella tangerina</name>
    <dbReference type="NCBI Taxonomy" id="2829795"/>
    <lineage>
        <taxon>Bacteria</taxon>
        <taxon>Pseudomonadati</taxon>
        <taxon>Bacteroidota</taxon>
        <taxon>Flavobacteriia</taxon>
        <taxon>Flavobacteriales</taxon>
        <taxon>Parvicellaceae</taxon>
        <taxon>Parvicella</taxon>
    </lineage>
</organism>
<evidence type="ECO:0000256" key="1">
    <source>
        <dbReference type="SAM" id="Phobius"/>
    </source>
</evidence>
<evidence type="ECO:0000313" key="2">
    <source>
        <dbReference type="EMBL" id="CAG5087664.1"/>
    </source>
</evidence>
<dbReference type="Proteomes" id="UP000683507">
    <property type="component" value="Chromosome"/>
</dbReference>
<proteinExistence type="predicted"/>
<dbReference type="KEGG" id="ptan:CRYO30217_03541"/>
<evidence type="ECO:0000313" key="3">
    <source>
        <dbReference type="Proteomes" id="UP000683507"/>
    </source>
</evidence>
<dbReference type="RefSeq" id="WP_258543713.1">
    <property type="nucleotide sequence ID" value="NZ_OU015584.1"/>
</dbReference>
<protein>
    <submittedName>
        <fullName evidence="2">Uncharacterized protein</fullName>
    </submittedName>
</protein>
<keyword evidence="1" id="KW-0472">Membrane</keyword>
<accession>A0A916JQP3</accession>
<name>A0A916JQP3_9FLAO</name>
<dbReference type="EMBL" id="OU015584">
    <property type="protein sequence ID" value="CAG5087664.1"/>
    <property type="molecule type" value="Genomic_DNA"/>
</dbReference>
<keyword evidence="1" id="KW-0812">Transmembrane</keyword>
<keyword evidence="3" id="KW-1185">Reference proteome</keyword>
<sequence>MKRASIVILILGLVVLGGVFMIRQQMESLRTDITTLSDLIAETSGSSEQQLIDDRIVLMDQIADFDLYSKVLLVSGAVLLLAGITMLIMGRKKTSNKTT</sequence>
<feature type="transmembrane region" description="Helical" evidence="1">
    <location>
        <begin position="67"/>
        <end position="89"/>
    </location>
</feature>
<reference evidence="2" key="1">
    <citation type="submission" date="2021-04" db="EMBL/GenBank/DDBJ databases">
        <authorList>
            <person name="Rodrigo-Torres L."/>
            <person name="Arahal R. D."/>
            <person name="Lucena T."/>
        </authorList>
    </citation>
    <scope>NUCLEOTIDE SEQUENCE</scope>
    <source>
        <strain evidence="2">AS29M-1</strain>
    </source>
</reference>
<gene>
    <name evidence="2" type="ORF">CRYO30217_03541</name>
</gene>